<dbReference type="AlphaFoldDB" id="B8DPQ5"/>
<accession>B8DPQ5</accession>
<dbReference type="KEGG" id="dvm:DvMF_1007"/>
<organism evidence="1">
    <name type="scientific">Nitratidesulfovibrio vulgaris (strain DSM 19637 / Miyazaki F)</name>
    <name type="common">Desulfovibrio vulgaris</name>
    <dbReference type="NCBI Taxonomy" id="883"/>
    <lineage>
        <taxon>Bacteria</taxon>
        <taxon>Pseudomonadati</taxon>
        <taxon>Thermodesulfobacteriota</taxon>
        <taxon>Desulfovibrionia</taxon>
        <taxon>Desulfovibrionales</taxon>
        <taxon>Desulfovibrionaceae</taxon>
        <taxon>Nitratidesulfovibrio</taxon>
    </lineage>
</organism>
<dbReference type="EMBL" id="CP001197">
    <property type="protein sequence ID" value="ACL07962.1"/>
    <property type="molecule type" value="Genomic_DNA"/>
</dbReference>
<dbReference type="OrthoDB" id="5455971at2"/>
<dbReference type="SUPFAM" id="SSF54637">
    <property type="entry name" value="Thioesterase/thiol ester dehydrase-isomerase"/>
    <property type="match status" value="1"/>
</dbReference>
<gene>
    <name evidence="1" type="ordered locus">DvMF_1007</name>
</gene>
<protein>
    <submittedName>
        <fullName evidence="1">Uncharacterized protein</fullName>
    </submittedName>
</protein>
<dbReference type="HOGENOM" id="CLU_1530201_0_0_7"/>
<dbReference type="eggNOG" id="ENOG5032JDR">
    <property type="taxonomic scope" value="Bacteria"/>
</dbReference>
<sequence>MTLFRHALPKETPGRFLLLDRLDSCGETGATARRAFTAAPPWQGLEAMAQLAALHARWTADFKLHAFLLTVEECTWPDHVSAAAMRPGMQHCTPGGTLHGTLRIGACLLAESDRAATYATTITPLPAFSDAALAPAPPCMAAILTIGRTAYDTRFNGDTLTARYRETFAWLTRTA</sequence>
<dbReference type="InterPro" id="IPR029069">
    <property type="entry name" value="HotDog_dom_sf"/>
</dbReference>
<reference evidence="1" key="1">
    <citation type="submission" date="2008-10" db="EMBL/GenBank/DDBJ databases">
        <title>Complete sequence of Desulfovibrio vulgaris str. 'Miyazaki F'.</title>
        <authorList>
            <person name="Lucas S."/>
            <person name="Copeland A."/>
            <person name="Lapidus A."/>
            <person name="Glavina del Rio T."/>
            <person name="Dalin E."/>
            <person name="Tice H."/>
            <person name="Bruce D."/>
            <person name="Goodwin L."/>
            <person name="Pitluck S."/>
            <person name="Sims D."/>
            <person name="Brettin T."/>
            <person name="Detter J.C."/>
            <person name="Han C."/>
            <person name="Larimer F."/>
            <person name="Land M."/>
            <person name="Hauser L."/>
            <person name="Kyrpides N."/>
            <person name="Mikhailova N."/>
            <person name="Hazen T.C."/>
            <person name="Richardson P."/>
        </authorList>
    </citation>
    <scope>NUCLEOTIDE SEQUENCE</scope>
    <source>
        <strain evidence="1">Miyazaki F</strain>
    </source>
</reference>
<name>B8DPQ5_NITV9</name>
<evidence type="ECO:0000313" key="1">
    <source>
        <dbReference type="EMBL" id="ACL07962.1"/>
    </source>
</evidence>
<dbReference type="STRING" id="883.DvMF_1007"/>
<proteinExistence type="predicted"/>